<evidence type="ECO:0000256" key="1">
    <source>
        <dbReference type="SAM" id="Phobius"/>
    </source>
</evidence>
<keyword evidence="1" id="KW-0472">Membrane</keyword>
<keyword evidence="4" id="KW-1185">Reference proteome</keyword>
<accession>A0A812K1Z9</accession>
<feature type="chain" id="PRO_5032519259" evidence="2">
    <location>
        <begin position="16"/>
        <end position="911"/>
    </location>
</feature>
<comment type="caution">
    <text evidence="3">The sequence shown here is derived from an EMBL/GenBank/DDBJ whole genome shotgun (WGS) entry which is preliminary data.</text>
</comment>
<keyword evidence="1" id="KW-1133">Transmembrane helix</keyword>
<keyword evidence="2" id="KW-0732">Signal</keyword>
<name>A0A812K1Z9_SYMPI</name>
<feature type="transmembrane region" description="Helical" evidence="1">
    <location>
        <begin position="101"/>
        <end position="124"/>
    </location>
</feature>
<reference evidence="3" key="1">
    <citation type="submission" date="2021-02" db="EMBL/GenBank/DDBJ databases">
        <authorList>
            <person name="Dougan E. K."/>
            <person name="Rhodes N."/>
            <person name="Thang M."/>
            <person name="Chan C."/>
        </authorList>
    </citation>
    <scope>NUCLEOTIDE SEQUENCE</scope>
</reference>
<organism evidence="3 4">
    <name type="scientific">Symbiodinium pilosum</name>
    <name type="common">Dinoflagellate</name>
    <dbReference type="NCBI Taxonomy" id="2952"/>
    <lineage>
        <taxon>Eukaryota</taxon>
        <taxon>Sar</taxon>
        <taxon>Alveolata</taxon>
        <taxon>Dinophyceae</taxon>
        <taxon>Suessiales</taxon>
        <taxon>Symbiodiniaceae</taxon>
        <taxon>Symbiodinium</taxon>
    </lineage>
</organism>
<gene>
    <name evidence="3" type="primary">REV1</name>
    <name evidence="3" type="ORF">SPIL2461_LOCUS2545</name>
</gene>
<sequence length="911" mass="99434">MFKALALTIFLTCSARNETDQAMLDQASALVDKYCPQYEMPEIDYDQARKNLELSAGEDNIVYNALLQTAAAVQDGEMQDLVTALQESVRPVFAVRKATPLFMAFLLWIVWHFACWFICCPGCMRCCCCCCQRKWKFGRSVAFQLLLWVSFLFLAGLVIALSTLSTEEHQEIEMGIQGTGCFSARLVHDAVAGNPSMGFVGLLPAWNMLDALSQSLEPGSAFLEDVRGLLSATDELERAVNIVGDMLATLQSLLNDSQNQRPAGYLHNCAACEPLSTALAEVIRLFDEGVALALQQVRSEVNSQLDGDTLANLRRTVQQTKEPLETMKEQMLQQVGYFVSEADDGFQTATTSLVGESSVVYPSLLAVVLASCGVAILGILALLAYSLCHRGGEEPDPCCVCTCSASAMCTTYIFAGIMFFIGGILLLVTMVGGGVCLAMVDFDEQSGQTLLQSLGVPASDNVNMALRMADRCMSLKSEGNTTRNVADILEFPATSPSYPGEMSTARELLADLVASKIDETFLVLEEAMASQPLRLADNPILAQIRGYLGSVNFKAMYWPNPAEIQAHSTYKAMPPPYYVVSVLCQDLQLPDQLPSVLANAYVPGLNSMVVDGISTGSGPRMPGIFPAQDMTWNCPIRLEGDCADSNLPLRESCEASKAFLLERKLPLITLPIFRCRYIQLPGAPPGTKCNIENMYKENGTWINSCVHPNRTVTFFEQDCDISEFEENIQSFEMWLYKIFQYLDDTVVELLNQVATDLKAIVYGHLVDPVFSLLDGFDCSFMESFWKGLTDSLCFRSVSSFQVISSLYVWVASLSLPMVAVLYVAWRVSRDTTDAFADSSQTVVTRALVLKNELKRRATRRAAEGQNAASSSWAEAPAPAPAVAAVGPAEGLAPGAPVSPAQTVEARSAFSL</sequence>
<dbReference type="AlphaFoldDB" id="A0A812K1Z9"/>
<evidence type="ECO:0000256" key="2">
    <source>
        <dbReference type="SAM" id="SignalP"/>
    </source>
</evidence>
<keyword evidence="1" id="KW-0812">Transmembrane</keyword>
<dbReference type="EMBL" id="CAJNIZ010002825">
    <property type="protein sequence ID" value="CAE7215103.1"/>
    <property type="molecule type" value="Genomic_DNA"/>
</dbReference>
<dbReference type="OrthoDB" id="442272at2759"/>
<proteinExistence type="predicted"/>
<feature type="transmembrane region" description="Helical" evidence="1">
    <location>
        <begin position="145"/>
        <end position="164"/>
    </location>
</feature>
<feature type="transmembrane region" description="Helical" evidence="1">
    <location>
        <begin position="412"/>
        <end position="440"/>
    </location>
</feature>
<feature type="signal peptide" evidence="2">
    <location>
        <begin position="1"/>
        <end position="15"/>
    </location>
</feature>
<protein>
    <submittedName>
        <fullName evidence="3">REV1 protein</fullName>
    </submittedName>
</protein>
<evidence type="ECO:0000313" key="4">
    <source>
        <dbReference type="Proteomes" id="UP000649617"/>
    </source>
</evidence>
<dbReference type="Proteomes" id="UP000649617">
    <property type="component" value="Unassembled WGS sequence"/>
</dbReference>
<feature type="transmembrane region" description="Helical" evidence="1">
    <location>
        <begin position="806"/>
        <end position="825"/>
    </location>
</feature>
<feature type="transmembrane region" description="Helical" evidence="1">
    <location>
        <begin position="359"/>
        <end position="385"/>
    </location>
</feature>
<evidence type="ECO:0000313" key="3">
    <source>
        <dbReference type="EMBL" id="CAE7215103.1"/>
    </source>
</evidence>